<protein>
    <recommendedName>
        <fullName evidence="3">Toprim domain-containing protein</fullName>
    </recommendedName>
</protein>
<evidence type="ECO:0000259" key="3">
    <source>
        <dbReference type="PROSITE" id="PS50880"/>
    </source>
</evidence>
<dbReference type="PROSITE" id="PS50880">
    <property type="entry name" value="TOPRIM"/>
    <property type="match status" value="1"/>
</dbReference>
<dbReference type="SUPFAM" id="SSF56712">
    <property type="entry name" value="Prokaryotic type I DNA topoisomerase"/>
    <property type="match status" value="1"/>
</dbReference>
<dbReference type="GO" id="GO:0046872">
    <property type="term" value="F:metal ion binding"/>
    <property type="evidence" value="ECO:0007669"/>
    <property type="project" value="UniProtKB-KW"/>
</dbReference>
<evidence type="ECO:0000313" key="4">
    <source>
        <dbReference type="EMBL" id="GAI40932.1"/>
    </source>
</evidence>
<sequence length="127" mass="14225">MEAKKEVEQVELIIAEKPAAAMRIAYALADIAPVKRNVKGVPYYEAIHSDKKLIVACAVGHLFGLAQKEKTWPAFDLEWQPSYFRKYAAYTKKYAALLSDLSRKAASFVIACDYDIEGEVIGLNVIR</sequence>
<dbReference type="GO" id="GO:0006310">
    <property type="term" value="P:DNA recombination"/>
    <property type="evidence" value="ECO:0007669"/>
    <property type="project" value="TreeGrafter"/>
</dbReference>
<evidence type="ECO:0000256" key="1">
    <source>
        <dbReference type="ARBA" id="ARBA00022723"/>
    </source>
</evidence>
<dbReference type="GO" id="GO:0003677">
    <property type="term" value="F:DNA binding"/>
    <property type="evidence" value="ECO:0007669"/>
    <property type="project" value="InterPro"/>
</dbReference>
<comment type="caution">
    <text evidence="4">The sequence shown here is derived from an EMBL/GenBank/DDBJ whole genome shotgun (WGS) entry which is preliminary data.</text>
</comment>
<dbReference type="GO" id="GO:0003917">
    <property type="term" value="F:DNA topoisomerase type I (single strand cut, ATP-independent) activity"/>
    <property type="evidence" value="ECO:0007669"/>
    <property type="project" value="InterPro"/>
</dbReference>
<feature type="domain" description="Toprim" evidence="3">
    <location>
        <begin position="10"/>
        <end position="127"/>
    </location>
</feature>
<gene>
    <name evidence="4" type="ORF">S06H3_38977</name>
</gene>
<keyword evidence="2" id="KW-0862">Zinc</keyword>
<dbReference type="PANTHER" id="PTHR11390">
    <property type="entry name" value="PROKARYOTIC DNA TOPOISOMERASE"/>
    <property type="match status" value="1"/>
</dbReference>
<proteinExistence type="predicted"/>
<name>X1NA96_9ZZZZ</name>
<dbReference type="GO" id="GO:0006281">
    <property type="term" value="P:DNA repair"/>
    <property type="evidence" value="ECO:0007669"/>
    <property type="project" value="TreeGrafter"/>
</dbReference>
<dbReference type="Gene3D" id="3.40.50.140">
    <property type="match status" value="1"/>
</dbReference>
<dbReference type="Pfam" id="PF01751">
    <property type="entry name" value="Toprim"/>
    <property type="match status" value="1"/>
</dbReference>
<dbReference type="InterPro" id="IPR000380">
    <property type="entry name" value="Topo_IA"/>
</dbReference>
<dbReference type="SMART" id="SM00493">
    <property type="entry name" value="TOPRIM"/>
    <property type="match status" value="1"/>
</dbReference>
<evidence type="ECO:0000256" key="2">
    <source>
        <dbReference type="ARBA" id="ARBA00022833"/>
    </source>
</evidence>
<dbReference type="GO" id="GO:0006265">
    <property type="term" value="P:DNA topological change"/>
    <property type="evidence" value="ECO:0007669"/>
    <property type="project" value="InterPro"/>
</dbReference>
<keyword evidence="1" id="KW-0479">Metal-binding</keyword>
<dbReference type="InterPro" id="IPR023405">
    <property type="entry name" value="Topo_IA_core_domain"/>
</dbReference>
<organism evidence="4">
    <name type="scientific">marine sediment metagenome</name>
    <dbReference type="NCBI Taxonomy" id="412755"/>
    <lineage>
        <taxon>unclassified sequences</taxon>
        <taxon>metagenomes</taxon>
        <taxon>ecological metagenomes</taxon>
    </lineage>
</organism>
<dbReference type="PANTHER" id="PTHR11390:SF26">
    <property type="entry name" value="DNA TOPOISOMERASE 1"/>
    <property type="match status" value="1"/>
</dbReference>
<dbReference type="EMBL" id="BARV01023802">
    <property type="protein sequence ID" value="GAI40932.1"/>
    <property type="molecule type" value="Genomic_DNA"/>
</dbReference>
<feature type="non-terminal residue" evidence="4">
    <location>
        <position position="127"/>
    </location>
</feature>
<reference evidence="4" key="1">
    <citation type="journal article" date="2014" name="Front. Microbiol.">
        <title>High frequency of phylogenetically diverse reductive dehalogenase-homologous genes in deep subseafloor sedimentary metagenomes.</title>
        <authorList>
            <person name="Kawai M."/>
            <person name="Futagami T."/>
            <person name="Toyoda A."/>
            <person name="Takaki Y."/>
            <person name="Nishi S."/>
            <person name="Hori S."/>
            <person name="Arai W."/>
            <person name="Tsubouchi T."/>
            <person name="Morono Y."/>
            <person name="Uchiyama I."/>
            <person name="Ito T."/>
            <person name="Fujiyama A."/>
            <person name="Inagaki F."/>
            <person name="Takami H."/>
        </authorList>
    </citation>
    <scope>NUCLEOTIDE SEQUENCE</scope>
    <source>
        <strain evidence="4">Expedition CK06-06</strain>
    </source>
</reference>
<dbReference type="InterPro" id="IPR006171">
    <property type="entry name" value="TOPRIM_dom"/>
</dbReference>
<accession>X1NA96</accession>
<dbReference type="AlphaFoldDB" id="X1NA96"/>